<dbReference type="PROSITE" id="PS50835">
    <property type="entry name" value="IG_LIKE"/>
    <property type="match status" value="3"/>
</dbReference>
<organism evidence="6 7">
    <name type="scientific">Pieris brassicae</name>
    <name type="common">White butterfly</name>
    <name type="synonym">Large white butterfly</name>
    <dbReference type="NCBI Taxonomy" id="7116"/>
    <lineage>
        <taxon>Eukaryota</taxon>
        <taxon>Metazoa</taxon>
        <taxon>Ecdysozoa</taxon>
        <taxon>Arthropoda</taxon>
        <taxon>Hexapoda</taxon>
        <taxon>Insecta</taxon>
        <taxon>Pterygota</taxon>
        <taxon>Neoptera</taxon>
        <taxon>Endopterygota</taxon>
        <taxon>Lepidoptera</taxon>
        <taxon>Glossata</taxon>
        <taxon>Ditrysia</taxon>
        <taxon>Papilionoidea</taxon>
        <taxon>Pieridae</taxon>
        <taxon>Pierinae</taxon>
        <taxon>Pieris</taxon>
    </lineage>
</organism>
<feature type="domain" description="Ig-like" evidence="5">
    <location>
        <begin position="574"/>
        <end position="649"/>
    </location>
</feature>
<dbReference type="Proteomes" id="UP001152562">
    <property type="component" value="Unassembled WGS sequence"/>
</dbReference>
<dbReference type="SMART" id="SM00408">
    <property type="entry name" value="IGc2"/>
    <property type="match status" value="2"/>
</dbReference>
<protein>
    <recommendedName>
        <fullName evidence="5">Ig-like domain-containing protein</fullName>
    </recommendedName>
</protein>
<dbReference type="Pfam" id="PF13927">
    <property type="entry name" value="Ig_3"/>
    <property type="match status" value="1"/>
</dbReference>
<dbReference type="GO" id="GO:0016787">
    <property type="term" value="F:hydrolase activity"/>
    <property type="evidence" value="ECO:0007669"/>
    <property type="project" value="InterPro"/>
</dbReference>
<keyword evidence="1 4" id="KW-0732">Signal</keyword>
<keyword evidence="7" id="KW-1185">Reference proteome</keyword>
<keyword evidence="2" id="KW-1015">Disulfide bond</keyword>
<dbReference type="InterPro" id="IPR001604">
    <property type="entry name" value="Endo_G_ENPP1-like_dom"/>
</dbReference>
<dbReference type="Gene3D" id="2.60.40.10">
    <property type="entry name" value="Immunoglobulins"/>
    <property type="match status" value="2"/>
</dbReference>
<dbReference type="SMART" id="SM00892">
    <property type="entry name" value="Endonuclease_NS"/>
    <property type="match status" value="1"/>
</dbReference>
<dbReference type="CDD" id="cd00096">
    <property type="entry name" value="Ig"/>
    <property type="match status" value="1"/>
</dbReference>
<dbReference type="GO" id="GO:0003676">
    <property type="term" value="F:nucleic acid binding"/>
    <property type="evidence" value="ECO:0007669"/>
    <property type="project" value="InterPro"/>
</dbReference>
<dbReference type="GO" id="GO:0046872">
    <property type="term" value="F:metal ion binding"/>
    <property type="evidence" value="ECO:0007669"/>
    <property type="project" value="InterPro"/>
</dbReference>
<name>A0A9P0TNF5_PIEBR</name>
<feature type="chain" id="PRO_5040182608" description="Ig-like domain-containing protein" evidence="4">
    <location>
        <begin position="19"/>
        <end position="1095"/>
    </location>
</feature>
<dbReference type="SMART" id="SM00409">
    <property type="entry name" value="IG"/>
    <property type="match status" value="3"/>
</dbReference>
<dbReference type="InterPro" id="IPR044925">
    <property type="entry name" value="His-Me_finger_sf"/>
</dbReference>
<reference evidence="6" key="1">
    <citation type="submission" date="2022-05" db="EMBL/GenBank/DDBJ databases">
        <authorList>
            <person name="Okamura Y."/>
        </authorList>
    </citation>
    <scope>NUCLEOTIDE SEQUENCE</scope>
</reference>
<dbReference type="InterPro" id="IPR050958">
    <property type="entry name" value="Cell_Adh-Cytoskel_Orgn"/>
</dbReference>
<dbReference type="InterPro" id="IPR003599">
    <property type="entry name" value="Ig_sub"/>
</dbReference>
<feature type="domain" description="Ig-like" evidence="5">
    <location>
        <begin position="653"/>
        <end position="718"/>
    </location>
</feature>
<gene>
    <name evidence="6" type="ORF">PIBRA_LOCUS11050</name>
</gene>
<dbReference type="PANTHER" id="PTHR45080">
    <property type="entry name" value="CONTACTIN 5"/>
    <property type="match status" value="1"/>
</dbReference>
<dbReference type="InterPro" id="IPR013783">
    <property type="entry name" value="Ig-like_fold"/>
</dbReference>
<proteinExistence type="predicted"/>
<sequence length="1095" mass="124379">MLPIKILYVYVWLNYVVGQSTDLQNINVIFVIDESQDKQNIWLPILHKDLEKNDYTLLEYNSDSVKISNYTRSEQSTTEKVAIPTTLEEETRDLLFVIDLALNIMPPPITNISAYKNSYILVLSNYKNPVHTSTGLSNTLREALKKHVQVSFFTIESPMTDEVSPHYEISSTLTNATGGVYLPINDLNYSVLRYICDELIHKRILVDIKVFHANYEPISVIGFTVDKQSEEYSIILIGGRAELLSLTNYRNESIKYTHIPLSQSVDTGAFNANTGLNFAYVTCEGRCQVIIRATSRLRFTPGVYAEPPSSRSKPFASPLTYISSYLSIEVNKYNENIDILSAEVYNYKNWSQSLKIHKLYNNFYASGEPILFTKDLIGIRINGVIDDSDETFTSIYPRLISPFDENDSVKTTVNITIGDHLTLECSGLAGEWIFFSSSQTIPLCLNTGIHHFEIKRAALEDAGLYLCKRNSKIITSYKVQVQVPPTISRVSKRLIIAVIGDPVVVIPCLATGSPEPKVTWSINGTKECTKCTTVNNSLVIHNITADSAGSYTCKAQNSLGSAWENFVITVQGGPSQLQIRKTLVIIKDKKSNIDCNIPHSEDETLRWYRDGHFLMNGTLTLYGRLQDSGVYTCRVTRLTGITEYTVNLTVCSPPQFIQPEPSIVSANTLLRCHVTEFGDIKFTWTKDDVKLKVSEPMLIAKQPGLYTCKVTSYCGSISRQFDVVKGGCVLNVDSDFDGVKPFILHSKGDLLSPMYNTLNDAVYIRSGKSVRFNCGLNISLYHDKQILSDKFVEGVCLKDSLFKINKRSYDFKNLSCDGRLSKIVRNDEVNCGLKRSLKNINYYFGFISVHLYEVCMTQLEPVYVRHRLNKAKANKIPTLKDSPTLSDKLHYLENKYFCDNNDSGFCFKSRQLLNAIDVYPGQAFTTTFSSYNIVPEWRHQWSNWKELEKRVRVIPNTIHKTAEVYVYNGVIHTSNLNKDLKTNLNTKDNYTVVYTNINNQKNILPAPMFLFKAVHNFKDRTGVAVIQLNIPNVTKEEAEKYVFCLDICNEIEWLKNVDWKNPKRGYIYCCTIREFNLLFSNVVFIKQVKGILKKI</sequence>
<dbReference type="GO" id="GO:0007156">
    <property type="term" value="P:homophilic cell adhesion via plasma membrane adhesion molecules"/>
    <property type="evidence" value="ECO:0007669"/>
    <property type="project" value="TreeGrafter"/>
</dbReference>
<evidence type="ECO:0000259" key="5">
    <source>
        <dbReference type="PROSITE" id="PS50835"/>
    </source>
</evidence>
<accession>A0A9P0TNF5</accession>
<dbReference type="PANTHER" id="PTHR45080:SF8">
    <property type="entry name" value="IG-LIKE DOMAIN-CONTAINING PROTEIN"/>
    <property type="match status" value="1"/>
</dbReference>
<feature type="domain" description="Ig-like" evidence="5">
    <location>
        <begin position="485"/>
        <end position="569"/>
    </location>
</feature>
<dbReference type="SUPFAM" id="SSF54060">
    <property type="entry name" value="His-Me finger endonucleases"/>
    <property type="match status" value="1"/>
</dbReference>
<comment type="caution">
    <text evidence="6">The sequence shown here is derived from an EMBL/GenBank/DDBJ whole genome shotgun (WGS) entry which is preliminary data.</text>
</comment>
<evidence type="ECO:0000313" key="7">
    <source>
        <dbReference type="Proteomes" id="UP001152562"/>
    </source>
</evidence>
<evidence type="ECO:0000256" key="3">
    <source>
        <dbReference type="ARBA" id="ARBA00023319"/>
    </source>
</evidence>
<dbReference type="InterPro" id="IPR007110">
    <property type="entry name" value="Ig-like_dom"/>
</dbReference>
<dbReference type="EMBL" id="CALOZG010000042">
    <property type="protein sequence ID" value="CAH4034924.1"/>
    <property type="molecule type" value="Genomic_DNA"/>
</dbReference>
<evidence type="ECO:0000313" key="6">
    <source>
        <dbReference type="EMBL" id="CAH4034924.1"/>
    </source>
</evidence>
<feature type="signal peptide" evidence="4">
    <location>
        <begin position="1"/>
        <end position="18"/>
    </location>
</feature>
<dbReference type="GO" id="GO:0005886">
    <property type="term" value="C:plasma membrane"/>
    <property type="evidence" value="ECO:0007669"/>
    <property type="project" value="TreeGrafter"/>
</dbReference>
<dbReference type="AlphaFoldDB" id="A0A9P0TNF5"/>
<dbReference type="InterPro" id="IPR036179">
    <property type="entry name" value="Ig-like_dom_sf"/>
</dbReference>
<dbReference type="SUPFAM" id="SSF48726">
    <property type="entry name" value="Immunoglobulin"/>
    <property type="match status" value="4"/>
</dbReference>
<keyword evidence="3" id="KW-0393">Immunoglobulin domain</keyword>
<evidence type="ECO:0000256" key="2">
    <source>
        <dbReference type="ARBA" id="ARBA00023157"/>
    </source>
</evidence>
<evidence type="ECO:0000256" key="4">
    <source>
        <dbReference type="SAM" id="SignalP"/>
    </source>
</evidence>
<evidence type="ECO:0000256" key="1">
    <source>
        <dbReference type="ARBA" id="ARBA00022729"/>
    </source>
</evidence>
<dbReference type="InterPro" id="IPR003598">
    <property type="entry name" value="Ig_sub2"/>
</dbReference>